<sequence length="320" mass="36794">MGSQEFNLEDALLETNCPDLKLVKRGKVRDIYEVPGEEDKLLFVATDRISAFDIIMKNGIPNKGKLLTKLSVYFFHKFQHLIPNHLITSDWNQISSKSNLIQKYSSQLKDRTILVKKSQVLNCEAIVRGYLTGSAWKEYQQTGTVHGIQMPEGLLESYKFPEPIFTPSTKAEIGDHDQNIHPDQLSDLLGSKELSNQIQKTSIDLYNLTNEHCKSINSTLFLVDTKFEYGIDPQTSNLILIDECLTPDSSRFSTIKDYQIGQKFSGFDKQFLRDWILNQTELNLKSMKDFDLEIPKDVLQITWKKYLDGFQNLTGFEFQC</sequence>
<dbReference type="Pfam" id="PF01259">
    <property type="entry name" value="SAICAR_synt"/>
    <property type="match status" value="1"/>
</dbReference>
<dbReference type="eggNOG" id="KOG2835">
    <property type="taxonomic scope" value="Eukaryota"/>
</dbReference>
<evidence type="ECO:0000313" key="10">
    <source>
        <dbReference type="EMBL" id="EGG08106.1"/>
    </source>
</evidence>
<dbReference type="SUPFAM" id="SSF56104">
    <property type="entry name" value="SAICAR synthase-like"/>
    <property type="match status" value="1"/>
</dbReference>
<dbReference type="Gene3D" id="3.30.470.20">
    <property type="entry name" value="ATP-grasp fold, B domain"/>
    <property type="match status" value="1"/>
</dbReference>
<dbReference type="HOGENOM" id="CLU_045637_0_2_1"/>
<dbReference type="GO" id="GO:0006189">
    <property type="term" value="P:'de novo' IMP biosynthetic process"/>
    <property type="evidence" value="ECO:0007669"/>
    <property type="project" value="UniProtKB-UniPathway"/>
</dbReference>
<organism evidence="11">
    <name type="scientific">Melampsora larici-populina (strain 98AG31 / pathotype 3-4-7)</name>
    <name type="common">Poplar leaf rust fungus</name>
    <dbReference type="NCBI Taxonomy" id="747676"/>
    <lineage>
        <taxon>Eukaryota</taxon>
        <taxon>Fungi</taxon>
        <taxon>Dikarya</taxon>
        <taxon>Basidiomycota</taxon>
        <taxon>Pucciniomycotina</taxon>
        <taxon>Pucciniomycetes</taxon>
        <taxon>Pucciniales</taxon>
        <taxon>Melampsoraceae</taxon>
        <taxon>Melampsora</taxon>
    </lineage>
</organism>
<keyword evidence="5" id="KW-0547">Nucleotide-binding</keyword>
<comment type="pathway">
    <text evidence="1">Purine metabolism; IMP biosynthesis via de novo pathway; 5-amino-1-(5-phospho-D-ribosyl)imidazole-4-carboxamide from 5-amino-1-(5-phospho-D-ribosyl)imidazole-4-carboxylate: step 1/2.</text>
</comment>
<dbReference type="FunFam" id="3.30.200.20:FF:000392">
    <property type="entry name" value="Phosphoribosylaminoimidazole-succinocarboxamide synthase"/>
    <property type="match status" value="1"/>
</dbReference>
<feature type="domain" description="SAICAR synthetase/ADE2 N-terminal" evidence="9">
    <location>
        <begin position="23"/>
        <end position="281"/>
    </location>
</feature>
<dbReference type="HAMAP" id="MF_00137">
    <property type="entry name" value="SAICAR_synth"/>
    <property type="match status" value="1"/>
</dbReference>
<accession>F4RHN0</accession>
<dbReference type="PANTHER" id="PTHR43700">
    <property type="entry name" value="PHOSPHORIBOSYLAMINOIMIDAZOLE-SUCCINOCARBOXAMIDE SYNTHASE"/>
    <property type="match status" value="1"/>
</dbReference>
<evidence type="ECO:0000259" key="9">
    <source>
        <dbReference type="Pfam" id="PF01259"/>
    </source>
</evidence>
<dbReference type="EMBL" id="GL883102">
    <property type="protein sequence ID" value="EGG08106.1"/>
    <property type="molecule type" value="Genomic_DNA"/>
</dbReference>
<keyword evidence="7" id="KW-0067">ATP-binding</keyword>
<protein>
    <recommendedName>
        <fullName evidence="3">Phosphoribosylaminoimidazole-succinocarboxamide synthase</fullName>
        <ecNumber evidence="2">6.3.2.6</ecNumber>
    </recommendedName>
    <alternativeName>
        <fullName evidence="8">SAICAR synthetase</fullName>
    </alternativeName>
</protein>
<evidence type="ECO:0000256" key="5">
    <source>
        <dbReference type="ARBA" id="ARBA00022741"/>
    </source>
</evidence>
<proteinExistence type="inferred from homology"/>
<dbReference type="GeneID" id="18928084"/>
<evidence type="ECO:0000256" key="3">
    <source>
        <dbReference type="ARBA" id="ARBA00016460"/>
    </source>
</evidence>
<evidence type="ECO:0000313" key="11">
    <source>
        <dbReference type="Proteomes" id="UP000001072"/>
    </source>
</evidence>
<evidence type="ECO:0000256" key="4">
    <source>
        <dbReference type="ARBA" id="ARBA00022598"/>
    </source>
</evidence>
<evidence type="ECO:0000256" key="1">
    <source>
        <dbReference type="ARBA" id="ARBA00004672"/>
    </source>
</evidence>
<dbReference type="OrthoDB" id="9991235at2759"/>
<reference evidence="11" key="1">
    <citation type="journal article" date="2011" name="Proc. Natl. Acad. Sci. U.S.A.">
        <title>Obligate biotrophy features unraveled by the genomic analysis of rust fungi.</title>
        <authorList>
            <person name="Duplessis S."/>
            <person name="Cuomo C.A."/>
            <person name="Lin Y.-C."/>
            <person name="Aerts A."/>
            <person name="Tisserant E."/>
            <person name="Veneault-Fourrey C."/>
            <person name="Joly D.L."/>
            <person name="Hacquard S."/>
            <person name="Amselem J."/>
            <person name="Cantarel B.L."/>
            <person name="Chiu R."/>
            <person name="Coutinho P.M."/>
            <person name="Feau N."/>
            <person name="Field M."/>
            <person name="Frey P."/>
            <person name="Gelhaye E."/>
            <person name="Goldberg J."/>
            <person name="Grabherr M.G."/>
            <person name="Kodira C.D."/>
            <person name="Kohler A."/>
            <person name="Kuees U."/>
            <person name="Lindquist E.A."/>
            <person name="Lucas S.M."/>
            <person name="Mago R."/>
            <person name="Mauceli E."/>
            <person name="Morin E."/>
            <person name="Murat C."/>
            <person name="Pangilinan J.L."/>
            <person name="Park R."/>
            <person name="Pearson M."/>
            <person name="Quesneville H."/>
            <person name="Rouhier N."/>
            <person name="Sakthikumar S."/>
            <person name="Salamov A.A."/>
            <person name="Schmutz J."/>
            <person name="Selles B."/>
            <person name="Shapiro H."/>
            <person name="Tanguay P."/>
            <person name="Tuskan G.A."/>
            <person name="Henrissat B."/>
            <person name="Van de Peer Y."/>
            <person name="Rouze P."/>
            <person name="Ellis J.G."/>
            <person name="Dodds P.N."/>
            <person name="Schein J.E."/>
            <person name="Zhong S."/>
            <person name="Hamelin R.C."/>
            <person name="Grigoriev I.V."/>
            <person name="Szabo L.J."/>
            <person name="Martin F."/>
        </authorList>
    </citation>
    <scope>NUCLEOTIDE SEQUENCE [LARGE SCALE GENOMIC DNA]</scope>
    <source>
        <strain evidence="11">98AG31 / pathotype 3-4-7</strain>
    </source>
</reference>
<evidence type="ECO:0000256" key="2">
    <source>
        <dbReference type="ARBA" id="ARBA00012217"/>
    </source>
</evidence>
<dbReference type="InterPro" id="IPR028923">
    <property type="entry name" value="SAICAR_synt/ADE2_N"/>
</dbReference>
<dbReference type="RefSeq" id="XP_007408871.1">
    <property type="nucleotide sequence ID" value="XM_007408809.1"/>
</dbReference>
<dbReference type="GO" id="GO:0005737">
    <property type="term" value="C:cytoplasm"/>
    <property type="evidence" value="ECO:0007669"/>
    <property type="project" value="TreeGrafter"/>
</dbReference>
<dbReference type="PANTHER" id="PTHR43700:SF1">
    <property type="entry name" value="PHOSPHORIBOSYLAMINOIMIDAZOLE-SUCCINOCARBOXAMIDE SYNTHASE"/>
    <property type="match status" value="1"/>
</dbReference>
<dbReference type="Proteomes" id="UP000001072">
    <property type="component" value="Unassembled WGS sequence"/>
</dbReference>
<keyword evidence="11" id="KW-1185">Reference proteome</keyword>
<dbReference type="AlphaFoldDB" id="F4RHN0"/>
<evidence type="ECO:0000256" key="7">
    <source>
        <dbReference type="ARBA" id="ARBA00022840"/>
    </source>
</evidence>
<dbReference type="Gene3D" id="3.30.200.20">
    <property type="entry name" value="Phosphorylase Kinase, domain 1"/>
    <property type="match status" value="1"/>
</dbReference>
<evidence type="ECO:0000256" key="6">
    <source>
        <dbReference type="ARBA" id="ARBA00022755"/>
    </source>
</evidence>
<dbReference type="GO" id="GO:0005524">
    <property type="term" value="F:ATP binding"/>
    <property type="evidence" value="ECO:0007669"/>
    <property type="project" value="UniProtKB-KW"/>
</dbReference>
<dbReference type="NCBIfam" id="NF010568">
    <property type="entry name" value="PRK13961.1"/>
    <property type="match status" value="1"/>
</dbReference>
<dbReference type="InterPro" id="IPR001636">
    <property type="entry name" value="SAICAR_synth"/>
</dbReference>
<dbReference type="CDD" id="cd01414">
    <property type="entry name" value="SAICAR_synt_Sc"/>
    <property type="match status" value="1"/>
</dbReference>
<evidence type="ECO:0000256" key="8">
    <source>
        <dbReference type="ARBA" id="ARBA00030409"/>
    </source>
</evidence>
<dbReference type="UniPathway" id="UPA00074">
    <property type="reaction ID" value="UER00131"/>
</dbReference>
<dbReference type="GO" id="GO:0004639">
    <property type="term" value="F:phosphoribosylaminoimidazolesuccinocarboxamide synthase activity"/>
    <property type="evidence" value="ECO:0007669"/>
    <property type="project" value="UniProtKB-EC"/>
</dbReference>
<dbReference type="FunCoup" id="F4RHN0">
    <property type="interactions" value="358"/>
</dbReference>
<dbReference type="EC" id="6.3.2.6" evidence="2"/>
<dbReference type="VEuPathDB" id="FungiDB:MELLADRAFT_42976"/>
<dbReference type="NCBIfam" id="TIGR00081">
    <property type="entry name" value="purC"/>
    <property type="match status" value="1"/>
</dbReference>
<name>F4RHN0_MELLP</name>
<dbReference type="KEGG" id="mlr:MELLADRAFT_42976"/>
<dbReference type="InParanoid" id="F4RHN0"/>
<gene>
    <name evidence="10" type="ORF">MELLADRAFT_42976</name>
</gene>
<keyword evidence="4" id="KW-0436">Ligase</keyword>
<dbReference type="STRING" id="747676.F4RHN0"/>
<keyword evidence="6" id="KW-0658">Purine biosynthesis</keyword>